<dbReference type="SUPFAM" id="SSF48371">
    <property type="entry name" value="ARM repeat"/>
    <property type="match status" value="1"/>
</dbReference>
<dbReference type="Gene3D" id="3.30.420.10">
    <property type="entry name" value="Ribonuclease H-like superfamily/Ribonuclease H"/>
    <property type="match status" value="1"/>
</dbReference>
<gene>
    <name evidence="3" type="ORF">VITISV_010019</name>
</gene>
<dbReference type="EMBL" id="AM443666">
    <property type="protein sequence ID" value="CAN78557.1"/>
    <property type="molecule type" value="Genomic_DNA"/>
</dbReference>
<dbReference type="OrthoDB" id="274683at2759"/>
<dbReference type="PROSITE" id="PS50994">
    <property type="entry name" value="INTEGRASE"/>
    <property type="match status" value="1"/>
</dbReference>
<dbReference type="Pfam" id="PF13976">
    <property type="entry name" value="gag_pre-integrs"/>
    <property type="match status" value="1"/>
</dbReference>
<protein>
    <recommendedName>
        <fullName evidence="2">Integrase catalytic domain-containing protein</fullName>
    </recommendedName>
</protein>
<dbReference type="ExpressionAtlas" id="A5B1U2">
    <property type="expression patterns" value="baseline and differential"/>
</dbReference>
<dbReference type="SUPFAM" id="SSF53098">
    <property type="entry name" value="Ribonuclease H-like"/>
    <property type="match status" value="1"/>
</dbReference>
<dbReference type="Pfam" id="PF07727">
    <property type="entry name" value="RVT_2"/>
    <property type="match status" value="1"/>
</dbReference>
<reference evidence="3" key="1">
    <citation type="journal article" date="2007" name="PLoS ONE">
        <title>The first genome sequence of an elite grapevine cultivar (Pinot noir Vitis vinifera L.): coping with a highly heterozygous genome.</title>
        <authorList>
            <person name="Velasco R."/>
            <person name="Zharkikh A."/>
            <person name="Troggio M."/>
            <person name="Cartwright D.A."/>
            <person name="Cestaro A."/>
            <person name="Pruss D."/>
            <person name="Pindo M."/>
            <person name="FitzGerald L.M."/>
            <person name="Vezzulli S."/>
            <person name="Reid J."/>
            <person name="Malacarne G."/>
            <person name="Iliev D."/>
            <person name="Coppola G."/>
            <person name="Wardell B."/>
            <person name="Micheletti D."/>
            <person name="Macalma T."/>
            <person name="Facci M."/>
            <person name="Mitchell J.T."/>
            <person name="Perazzolli M."/>
            <person name="Eldredge G."/>
            <person name="Gatto P."/>
            <person name="Oyzerski R."/>
            <person name="Moretto M."/>
            <person name="Gutin N."/>
            <person name="Stefanini M."/>
            <person name="Chen Y."/>
            <person name="Segala C."/>
            <person name="Davenport C."/>
            <person name="Dematte L."/>
            <person name="Mraz A."/>
            <person name="Battilana J."/>
            <person name="Stormo K."/>
            <person name="Costa F."/>
            <person name="Tao Q."/>
            <person name="Si-Ammour A."/>
            <person name="Harkins T."/>
            <person name="Lackey A."/>
            <person name="Perbost C."/>
            <person name="Taillon B."/>
            <person name="Stella A."/>
            <person name="Solovyev V."/>
            <person name="Fawcett J.A."/>
            <person name="Sterck L."/>
            <person name="Vandepoele K."/>
            <person name="Grando S.M."/>
            <person name="Toppo S."/>
            <person name="Moser C."/>
            <person name="Lanchbury J."/>
            <person name="Bogden R."/>
            <person name="Skolnick M."/>
            <person name="Sgaramella V."/>
            <person name="Bhatnagar S.K."/>
            <person name="Fontana P."/>
            <person name="Gutin A."/>
            <person name="Van de Peer Y."/>
            <person name="Salamini F."/>
            <person name="Viola R."/>
        </authorList>
    </citation>
    <scope>NUCLEOTIDE SEQUENCE</scope>
</reference>
<feature type="domain" description="Integrase catalytic" evidence="2">
    <location>
        <begin position="445"/>
        <end position="545"/>
    </location>
</feature>
<evidence type="ECO:0000256" key="1">
    <source>
        <dbReference type="SAM" id="MobiDB-lite"/>
    </source>
</evidence>
<dbReference type="InterPro" id="IPR016024">
    <property type="entry name" value="ARM-type_fold"/>
</dbReference>
<proteinExistence type="predicted"/>
<dbReference type="GO" id="GO:0015074">
    <property type="term" value="P:DNA integration"/>
    <property type="evidence" value="ECO:0007669"/>
    <property type="project" value="InterPro"/>
</dbReference>
<accession>A5B1U2</accession>
<dbReference type="GO" id="GO:0003676">
    <property type="term" value="F:nucleic acid binding"/>
    <property type="evidence" value="ECO:0007669"/>
    <property type="project" value="InterPro"/>
</dbReference>
<dbReference type="InterPro" id="IPR011989">
    <property type="entry name" value="ARM-like"/>
</dbReference>
<dbReference type="PANTHER" id="PTHR11439">
    <property type="entry name" value="GAG-POL-RELATED RETROTRANSPOSON"/>
    <property type="match status" value="1"/>
</dbReference>
<feature type="region of interest" description="Disordered" evidence="1">
    <location>
        <begin position="1305"/>
        <end position="1348"/>
    </location>
</feature>
<dbReference type="InterPro" id="IPR043502">
    <property type="entry name" value="DNA/RNA_pol_sf"/>
</dbReference>
<dbReference type="InterPro" id="IPR001584">
    <property type="entry name" value="Integrase_cat-core"/>
</dbReference>
<dbReference type="CDD" id="cd09272">
    <property type="entry name" value="RNase_HI_RT_Ty1"/>
    <property type="match status" value="1"/>
</dbReference>
<evidence type="ECO:0000313" key="3">
    <source>
        <dbReference type="EMBL" id="CAN78557.1"/>
    </source>
</evidence>
<dbReference type="InterPro" id="IPR013103">
    <property type="entry name" value="RVT_2"/>
</dbReference>
<feature type="region of interest" description="Disordered" evidence="1">
    <location>
        <begin position="1"/>
        <end position="21"/>
    </location>
</feature>
<evidence type="ECO:0000259" key="2">
    <source>
        <dbReference type="PROSITE" id="PS50994"/>
    </source>
</evidence>
<name>A5B1U2_VITVI</name>
<organism evidence="3">
    <name type="scientific">Vitis vinifera</name>
    <name type="common">Grape</name>
    <dbReference type="NCBI Taxonomy" id="29760"/>
    <lineage>
        <taxon>Eukaryota</taxon>
        <taxon>Viridiplantae</taxon>
        <taxon>Streptophyta</taxon>
        <taxon>Embryophyta</taxon>
        <taxon>Tracheophyta</taxon>
        <taxon>Spermatophyta</taxon>
        <taxon>Magnoliopsida</taxon>
        <taxon>eudicotyledons</taxon>
        <taxon>Gunneridae</taxon>
        <taxon>Pentapetalae</taxon>
        <taxon>rosids</taxon>
        <taxon>Vitales</taxon>
        <taxon>Vitaceae</taxon>
        <taxon>Viteae</taxon>
        <taxon>Vitis</taxon>
    </lineage>
</organism>
<dbReference type="InterPro" id="IPR025724">
    <property type="entry name" value="GAG-pre-integrase_dom"/>
</dbReference>
<dbReference type="InterPro" id="IPR012337">
    <property type="entry name" value="RNaseH-like_sf"/>
</dbReference>
<dbReference type="Gene3D" id="1.25.10.10">
    <property type="entry name" value="Leucine-rich Repeat Variant"/>
    <property type="match status" value="1"/>
</dbReference>
<feature type="compositionally biased region" description="Acidic residues" evidence="1">
    <location>
        <begin position="1312"/>
        <end position="1329"/>
    </location>
</feature>
<sequence length="1348" mass="152655">MADTNPHSGEHSGESSISPSVMSELTTRMTEALSKAPTSIPAIDSTIAPIGIKLDDTNYALWSQVIEMWRTENATMKGWLIGLMDPSLIGNFIQFPMAKQVWDAIATTYFDGMARLRQGSGSLEKYYNDLQGLWRDIDFRRPNPMQCPTDIQYFNNILQEDRVYTFLDGLDDNIDNIRSDVLQLKPFPTVEQAYAHVRREAVRQAVMTANDGEEAGPSTAANSLSLNGKFNSISKSKGPSNDMKCSHCGNSKHTRDTCFKLHGYLDWWHELQAKRRWNGNGNDGGASKNAANGTSKAAIASAESQLSLILTTTVDLDTGATDHMTYDASDFSERSSPQRTSIANANGDISLDILTKEIIGRGTKRGGLYYLEDFGIGRANHTRSSSDRNKVNILLWHHRLGHLSFGYLKLVFPALFSGLSNLDFKCETCILAKSHHVSYPLSFNKSQMPFELIHSDVWGLYPKSTISGVRWFMIFVDYCTCMTWLYLMKNKDEVFSVFCSFHEMVKTQYSATICIIRSDNGGEYMHRDFKNYFNRHGLIHETTYPSLKNIPEVSFLNTPSTPVFTNDAHVGYELPYMHNRGKPLDRYSPNIEDRRLKYPTANYVSTKTLPEPLKTFADALSSCQVPTSIEDAMKDPRWVQAMKEEMEALLKNKTWILVNLPKGHKTVGCKWVFSIKYKVDGTVEHYKARLVAKGFTQTYGVDYQETFSPVAKLNTVRGLLSLAANLDWPLHQFDVKNAFLHGYVANTEGNIVCKLQRTLYGLKQSPRAWFGRFNTVMKKYRFQQNDMIITGDDSEKIARLQEQLASKFEMKNLGGLKYFLGIEVARSKRGIFLSQRKYILDLLTEVRLLDCKPIETSIILNHKLGEYPNQVPTDKGRYQRLVDKLIYLSHTRPNIAYAVSVVSQFMHCPSEDHMSVVRQILIYLKSSLGKGLMFSKNDHLIVEGYTDVDWAGNITDRKSTSGYFTFVRGNLVTWKSKKQKVVTLSSAEAEFYGMAKGLCELLWLRRLLTEIGFAPDSEMKLFCDNKATIDISHNPIQHDRTKRVETKDAVQEYSLQMLVVQVREISTFTHFIMVIAAWATPNAICGDTHKQIKIVTFCLKGLETIIKVGEADESLGHIDINLFSQVIDKADGLGQIENLQSHDIAEIHEKTEKIHETLATGQMDPPSIGSNALYDALQYVLAEAEKIKDVARWEDDVQVDCFHAKSGANYAKISPQLSETIKAPIAHHDFGANFIDLMFMLQMESTTVFKGFIRHHSVPLKVPRAKENFMLIKDVVYRKPNPSLLPFPTYFPADDEDSWSTEGYGQFAQVSESEDEAPCMDSDTDDVEDFDRKDGEEFDIPRSQNVKK</sequence>
<dbReference type="PANTHER" id="PTHR11439:SF467">
    <property type="entry name" value="INTEGRASE CATALYTIC DOMAIN-CONTAINING PROTEIN"/>
    <property type="match status" value="1"/>
</dbReference>
<dbReference type="InterPro" id="IPR036397">
    <property type="entry name" value="RNaseH_sf"/>
</dbReference>
<dbReference type="SUPFAM" id="SSF56672">
    <property type="entry name" value="DNA/RNA polymerases"/>
    <property type="match status" value="1"/>
</dbReference>